<keyword evidence="2" id="KW-0812">Transmembrane</keyword>
<name>A0A9R1VJD4_LACSA</name>
<gene>
    <name evidence="3" type="ORF">LSAT_V11C500237120</name>
</gene>
<accession>A0A9R1VJD4</accession>
<comment type="caution">
    <text evidence="3">The sequence shown here is derived from an EMBL/GenBank/DDBJ whole genome shotgun (WGS) entry which is preliminary data.</text>
</comment>
<evidence type="ECO:0000313" key="3">
    <source>
        <dbReference type="EMBL" id="KAJ0207290.1"/>
    </source>
</evidence>
<organism evidence="3 4">
    <name type="scientific">Lactuca sativa</name>
    <name type="common">Garden lettuce</name>
    <dbReference type="NCBI Taxonomy" id="4236"/>
    <lineage>
        <taxon>Eukaryota</taxon>
        <taxon>Viridiplantae</taxon>
        <taxon>Streptophyta</taxon>
        <taxon>Embryophyta</taxon>
        <taxon>Tracheophyta</taxon>
        <taxon>Spermatophyta</taxon>
        <taxon>Magnoliopsida</taxon>
        <taxon>eudicotyledons</taxon>
        <taxon>Gunneridae</taxon>
        <taxon>Pentapetalae</taxon>
        <taxon>asterids</taxon>
        <taxon>campanulids</taxon>
        <taxon>Asterales</taxon>
        <taxon>Asteraceae</taxon>
        <taxon>Cichorioideae</taxon>
        <taxon>Cichorieae</taxon>
        <taxon>Lactucinae</taxon>
        <taxon>Lactuca</taxon>
    </lineage>
</organism>
<evidence type="ECO:0000313" key="4">
    <source>
        <dbReference type="Proteomes" id="UP000235145"/>
    </source>
</evidence>
<feature type="transmembrane region" description="Helical" evidence="2">
    <location>
        <begin position="20"/>
        <end position="43"/>
    </location>
</feature>
<feature type="region of interest" description="Disordered" evidence="1">
    <location>
        <begin position="83"/>
        <end position="104"/>
    </location>
</feature>
<dbReference type="EMBL" id="NBSK02000005">
    <property type="protein sequence ID" value="KAJ0207290.1"/>
    <property type="molecule type" value="Genomic_DNA"/>
</dbReference>
<keyword evidence="2" id="KW-0472">Membrane</keyword>
<evidence type="ECO:0000256" key="1">
    <source>
        <dbReference type="SAM" id="MobiDB-lite"/>
    </source>
</evidence>
<sequence length="104" mass="12026">MKSFNEFYSFKNILHLGIRIGIFTLNLEFFGCYSCALVVKWFCFTTVFHNRLPPPSASHRPIQPLSSFSFTATVGDHQPPLEDHYQFGQSDSRYQSKKTEKVIT</sequence>
<proteinExistence type="predicted"/>
<keyword evidence="4" id="KW-1185">Reference proteome</keyword>
<evidence type="ECO:0000256" key="2">
    <source>
        <dbReference type="SAM" id="Phobius"/>
    </source>
</evidence>
<keyword evidence="2" id="KW-1133">Transmembrane helix</keyword>
<dbReference type="AlphaFoldDB" id="A0A9R1VJD4"/>
<protein>
    <submittedName>
        <fullName evidence="3">Uncharacterized protein</fullName>
    </submittedName>
</protein>
<dbReference type="Proteomes" id="UP000235145">
    <property type="component" value="Unassembled WGS sequence"/>
</dbReference>
<reference evidence="3 4" key="1">
    <citation type="journal article" date="2017" name="Nat. Commun.">
        <title>Genome assembly with in vitro proximity ligation data and whole-genome triplication in lettuce.</title>
        <authorList>
            <person name="Reyes-Chin-Wo S."/>
            <person name="Wang Z."/>
            <person name="Yang X."/>
            <person name="Kozik A."/>
            <person name="Arikit S."/>
            <person name="Song C."/>
            <person name="Xia L."/>
            <person name="Froenicke L."/>
            <person name="Lavelle D.O."/>
            <person name="Truco M.J."/>
            <person name="Xia R."/>
            <person name="Zhu S."/>
            <person name="Xu C."/>
            <person name="Xu H."/>
            <person name="Xu X."/>
            <person name="Cox K."/>
            <person name="Korf I."/>
            <person name="Meyers B.C."/>
            <person name="Michelmore R.W."/>
        </authorList>
    </citation>
    <scope>NUCLEOTIDE SEQUENCE [LARGE SCALE GENOMIC DNA]</scope>
    <source>
        <strain evidence="4">cv. Salinas</strain>
        <tissue evidence="3">Seedlings</tissue>
    </source>
</reference>